<dbReference type="Gene3D" id="3.30.428.10">
    <property type="entry name" value="HIT-like"/>
    <property type="match status" value="1"/>
</dbReference>
<evidence type="ECO:0000259" key="2">
    <source>
        <dbReference type="PROSITE" id="PS51084"/>
    </source>
</evidence>
<accession>A0ABN6MS04</accession>
<name>A0ABN6MS04_9BACT</name>
<dbReference type="InterPro" id="IPR011146">
    <property type="entry name" value="HIT-like"/>
</dbReference>
<evidence type="ECO:0000313" key="3">
    <source>
        <dbReference type="EMBL" id="BDG03726.1"/>
    </source>
</evidence>
<feature type="domain" description="HIT" evidence="2">
    <location>
        <begin position="5"/>
        <end position="114"/>
    </location>
</feature>
<evidence type="ECO:0000256" key="1">
    <source>
        <dbReference type="PROSITE-ProRule" id="PRU00464"/>
    </source>
</evidence>
<dbReference type="Pfam" id="PF01230">
    <property type="entry name" value="HIT"/>
    <property type="match status" value="1"/>
</dbReference>
<dbReference type="PANTHER" id="PTHR23089">
    <property type="entry name" value="HISTIDINE TRIAD HIT PROTEIN"/>
    <property type="match status" value="1"/>
</dbReference>
<evidence type="ECO:0000313" key="4">
    <source>
        <dbReference type="Proteomes" id="UP001162891"/>
    </source>
</evidence>
<dbReference type="EMBL" id="AP025591">
    <property type="protein sequence ID" value="BDG03726.1"/>
    <property type="molecule type" value="Genomic_DNA"/>
</dbReference>
<reference evidence="4" key="1">
    <citation type="journal article" date="2022" name="Int. J. Syst. Evol. Microbiol.">
        <title>Anaeromyxobacter oryzae sp. nov., Anaeromyxobacter diazotrophicus sp. nov. and Anaeromyxobacter paludicola sp. nov., isolated from paddy soils.</title>
        <authorList>
            <person name="Itoh H."/>
            <person name="Xu Z."/>
            <person name="Mise K."/>
            <person name="Masuda Y."/>
            <person name="Ushijima N."/>
            <person name="Hayakawa C."/>
            <person name="Shiratori Y."/>
            <person name="Senoo K."/>
        </authorList>
    </citation>
    <scope>NUCLEOTIDE SEQUENCE [LARGE SCALE GENOMIC DNA]</scope>
    <source>
        <strain evidence="4">Red232</strain>
    </source>
</reference>
<dbReference type="CDD" id="cd01276">
    <property type="entry name" value="PKCI_related"/>
    <property type="match status" value="1"/>
</dbReference>
<dbReference type="PROSITE" id="PS00892">
    <property type="entry name" value="HIT_1"/>
    <property type="match status" value="1"/>
</dbReference>
<dbReference type="InterPro" id="IPR001310">
    <property type="entry name" value="Histidine_triad_HIT"/>
</dbReference>
<gene>
    <name evidence="3" type="primary">hinT</name>
    <name evidence="3" type="ORF">AMOR_27220</name>
</gene>
<dbReference type="SUPFAM" id="SSF54197">
    <property type="entry name" value="HIT-like"/>
    <property type="match status" value="1"/>
</dbReference>
<dbReference type="RefSeq" id="WP_248361992.1">
    <property type="nucleotide sequence ID" value="NZ_AP025591.1"/>
</dbReference>
<proteinExistence type="predicted"/>
<dbReference type="InterPro" id="IPR019808">
    <property type="entry name" value="Histidine_triad_CS"/>
</dbReference>
<dbReference type="PRINTS" id="PR00332">
    <property type="entry name" value="HISTRIAD"/>
</dbReference>
<keyword evidence="4" id="KW-1185">Reference proteome</keyword>
<dbReference type="Proteomes" id="UP001162891">
    <property type="component" value="Chromosome"/>
</dbReference>
<dbReference type="PROSITE" id="PS51084">
    <property type="entry name" value="HIT_2"/>
    <property type="match status" value="1"/>
</dbReference>
<dbReference type="InterPro" id="IPR036265">
    <property type="entry name" value="HIT-like_sf"/>
</dbReference>
<protein>
    <submittedName>
        <fullName evidence="3">Histidine triad nucleotide-binding protein</fullName>
    </submittedName>
</protein>
<organism evidence="3 4">
    <name type="scientific">Anaeromyxobacter oryzae</name>
    <dbReference type="NCBI Taxonomy" id="2918170"/>
    <lineage>
        <taxon>Bacteria</taxon>
        <taxon>Pseudomonadati</taxon>
        <taxon>Myxococcota</taxon>
        <taxon>Myxococcia</taxon>
        <taxon>Myxococcales</taxon>
        <taxon>Cystobacterineae</taxon>
        <taxon>Anaeromyxobacteraceae</taxon>
        <taxon>Anaeromyxobacter</taxon>
    </lineage>
</organism>
<feature type="short sequence motif" description="Histidine triad motif" evidence="1">
    <location>
        <begin position="98"/>
        <end position="102"/>
    </location>
</feature>
<sequence length="114" mass="12438">MSDCLFCKIVKGEIPAKKVHEDADTVAFQDINPQAPTHLLVVPRKHIPTMNDIGEADEALVGKLFRVGARLAEERGIAAPGWRAVMNANRLAGQTVFHLHLHVLGGRAMTWPPG</sequence>